<evidence type="ECO:0000256" key="2">
    <source>
        <dbReference type="SAM" id="MobiDB-lite"/>
    </source>
</evidence>
<reference evidence="5" key="1">
    <citation type="submission" date="2021-02" db="EMBL/GenBank/DDBJ databases">
        <authorList>
            <person name="Nowell W R."/>
        </authorList>
    </citation>
    <scope>NUCLEOTIDE SEQUENCE</scope>
</reference>
<feature type="compositionally biased region" description="Polar residues" evidence="2">
    <location>
        <begin position="455"/>
        <end position="465"/>
    </location>
</feature>
<dbReference type="Proteomes" id="UP000663860">
    <property type="component" value="Unassembled WGS sequence"/>
</dbReference>
<feature type="compositionally biased region" description="Low complexity" evidence="2">
    <location>
        <begin position="490"/>
        <end position="499"/>
    </location>
</feature>
<dbReference type="PROSITE" id="PS01159">
    <property type="entry name" value="WW_DOMAIN_1"/>
    <property type="match status" value="1"/>
</dbReference>
<feature type="region of interest" description="Disordered" evidence="2">
    <location>
        <begin position="452"/>
        <end position="510"/>
    </location>
</feature>
<name>A0A818YHZ9_9BILA</name>
<evidence type="ECO:0000259" key="3">
    <source>
        <dbReference type="PROSITE" id="PS50020"/>
    </source>
</evidence>
<evidence type="ECO:0000313" key="4">
    <source>
        <dbReference type="EMBL" id="CAF1134441.1"/>
    </source>
</evidence>
<keyword evidence="1" id="KW-0175">Coiled coil</keyword>
<feature type="region of interest" description="Disordered" evidence="2">
    <location>
        <begin position="140"/>
        <end position="175"/>
    </location>
</feature>
<sequence length="645" mass="74422">MSKAYSQYKINNQTILHEHIDENYEPTEDEIHEYATYIGIDPDKELDLLWLAKEGLMKPLPSGWKACQEENGELYYFNFDTGKSSWDHPYDEIYKTRVIQAREKKSLATIIIDTHSKGKNTLSISELSSEKNLYNVQMSGKNEAGDNHCDSQGMNSGSDMELDNSENDNGHSSNGFQKDVDFGIDPQLSARIHEDENEPIAVVATSHPMSSTDAIEDNERVKFANLAAQAAERRLSANKLPNDEPILITPREDIELTKLRKRLEQSANDEKLQLLEDNRIYIEKLKTELQLAKEQEERTLRDKMKSDLTLIEKNLQENLSREKKLLMTRQQNELNTMKQNIEKEKQELQKKLRADMLSDLNLEQQDNVNMQIRLLQIKHEFEEKLRNAENRYKSEIEDLTRRFEKIKIDKDTLDKRLKEKNDFCSTMQRTMEQLRGEKLSLERKLQDTEAELKTIDSSQRQVQSSHTRKSSTKHIDNDDDNSNVDQTISNNKNTFLNNNDNDDDEGLSDTDSDIIEMQQTLNALKHMSFLPTPNISMNKNEKINKKSTTIDFVNNDISPILRNIPFERTLNSSLIDSGRWSNTMPSNIGNNTYPLGIQTMQQHQPSVSKNNYWQSQPSLITREAVLKAARDVLPPGVIDHLTSTN</sequence>
<evidence type="ECO:0000313" key="5">
    <source>
        <dbReference type="EMBL" id="CAF3753925.1"/>
    </source>
</evidence>
<dbReference type="SMART" id="SM00456">
    <property type="entry name" value="WW"/>
    <property type="match status" value="1"/>
</dbReference>
<dbReference type="InterPro" id="IPR036020">
    <property type="entry name" value="WW_dom_sf"/>
</dbReference>
<dbReference type="Pfam" id="PF00397">
    <property type="entry name" value="WW"/>
    <property type="match status" value="1"/>
</dbReference>
<gene>
    <name evidence="4" type="ORF">IZO911_LOCUS24872</name>
    <name evidence="5" type="ORF">KXQ929_LOCUS14403</name>
</gene>
<dbReference type="PROSITE" id="PS50020">
    <property type="entry name" value="WW_DOMAIN_2"/>
    <property type="match status" value="1"/>
</dbReference>
<dbReference type="CDD" id="cd00201">
    <property type="entry name" value="WW"/>
    <property type="match status" value="1"/>
</dbReference>
<feature type="compositionally biased region" description="Acidic residues" evidence="2">
    <location>
        <begin position="500"/>
        <end position="510"/>
    </location>
</feature>
<dbReference type="EMBL" id="CAJOBB010000798">
    <property type="protein sequence ID" value="CAF3753925.1"/>
    <property type="molecule type" value="Genomic_DNA"/>
</dbReference>
<feature type="coiled-coil region" evidence="1">
    <location>
        <begin position="275"/>
        <end position="302"/>
    </location>
</feature>
<accession>A0A818YHZ9</accession>
<dbReference type="Gene3D" id="3.30.1470.10">
    <property type="entry name" value="Photosystem I PsaD, reaction center subunit II"/>
    <property type="match status" value="1"/>
</dbReference>
<dbReference type="PANTHER" id="PTHR21715">
    <property type="entry name" value="RH04127P"/>
    <property type="match status" value="1"/>
</dbReference>
<dbReference type="InterPro" id="IPR053233">
    <property type="entry name" value="ABRA-related"/>
</dbReference>
<dbReference type="Proteomes" id="UP000663868">
    <property type="component" value="Unassembled WGS sequence"/>
</dbReference>
<evidence type="ECO:0000313" key="6">
    <source>
        <dbReference type="Proteomes" id="UP000663868"/>
    </source>
</evidence>
<evidence type="ECO:0000256" key="1">
    <source>
        <dbReference type="SAM" id="Coils"/>
    </source>
</evidence>
<organism evidence="5 6">
    <name type="scientific">Adineta steineri</name>
    <dbReference type="NCBI Taxonomy" id="433720"/>
    <lineage>
        <taxon>Eukaryota</taxon>
        <taxon>Metazoa</taxon>
        <taxon>Spiralia</taxon>
        <taxon>Gnathifera</taxon>
        <taxon>Rotifera</taxon>
        <taxon>Eurotatoria</taxon>
        <taxon>Bdelloidea</taxon>
        <taxon>Adinetida</taxon>
        <taxon>Adinetidae</taxon>
        <taxon>Adineta</taxon>
    </lineage>
</organism>
<proteinExistence type="predicted"/>
<comment type="caution">
    <text evidence="5">The sequence shown here is derived from an EMBL/GenBank/DDBJ whole genome shotgun (WGS) entry which is preliminary data.</text>
</comment>
<dbReference type="EMBL" id="CAJNOE010000304">
    <property type="protein sequence ID" value="CAF1134441.1"/>
    <property type="molecule type" value="Genomic_DNA"/>
</dbReference>
<protein>
    <recommendedName>
        <fullName evidence="3">WW domain-containing protein</fullName>
    </recommendedName>
</protein>
<feature type="domain" description="WW" evidence="3">
    <location>
        <begin position="58"/>
        <end position="91"/>
    </location>
</feature>
<dbReference type="SUPFAM" id="SSF51045">
    <property type="entry name" value="WW domain"/>
    <property type="match status" value="1"/>
</dbReference>
<dbReference type="InterPro" id="IPR001202">
    <property type="entry name" value="WW_dom"/>
</dbReference>
<dbReference type="AlphaFoldDB" id="A0A818YHZ9"/>
<dbReference type="PANTHER" id="PTHR21715:SF0">
    <property type="entry name" value="RH04127P"/>
    <property type="match status" value="1"/>
</dbReference>